<accession>A0A0K9PZS3</accession>
<dbReference type="OrthoDB" id="289038at2759"/>
<dbReference type="EMBL" id="LFYR01000537">
    <property type="protein sequence ID" value="KMZ73737.1"/>
    <property type="molecule type" value="Genomic_DNA"/>
</dbReference>
<dbReference type="GO" id="GO:0016579">
    <property type="term" value="P:protein deubiquitination"/>
    <property type="evidence" value="ECO:0007669"/>
    <property type="project" value="InterPro"/>
</dbReference>
<evidence type="ECO:0000313" key="4">
    <source>
        <dbReference type="Proteomes" id="UP000036987"/>
    </source>
</evidence>
<dbReference type="InterPro" id="IPR001394">
    <property type="entry name" value="Peptidase_C19_UCH"/>
</dbReference>
<dbReference type="AlphaFoldDB" id="A0A0K9PZS3"/>
<dbReference type="PANTHER" id="PTHR24006:SF644">
    <property type="entry name" value="UBIQUITIN CARBOXYL-TERMINAL HYDROLASE 7"/>
    <property type="match status" value="1"/>
</dbReference>
<protein>
    <recommendedName>
        <fullName evidence="2">USP domain-containing protein</fullName>
    </recommendedName>
</protein>
<organism evidence="3 4">
    <name type="scientific">Zostera marina</name>
    <name type="common">Eelgrass</name>
    <dbReference type="NCBI Taxonomy" id="29655"/>
    <lineage>
        <taxon>Eukaryota</taxon>
        <taxon>Viridiplantae</taxon>
        <taxon>Streptophyta</taxon>
        <taxon>Embryophyta</taxon>
        <taxon>Tracheophyta</taxon>
        <taxon>Spermatophyta</taxon>
        <taxon>Magnoliopsida</taxon>
        <taxon>Liliopsida</taxon>
        <taxon>Zosteraceae</taxon>
        <taxon>Zostera</taxon>
    </lineage>
</organism>
<reference evidence="4" key="1">
    <citation type="journal article" date="2016" name="Nature">
        <title>The genome of the seagrass Zostera marina reveals angiosperm adaptation to the sea.</title>
        <authorList>
            <person name="Olsen J.L."/>
            <person name="Rouze P."/>
            <person name="Verhelst B."/>
            <person name="Lin Y.-C."/>
            <person name="Bayer T."/>
            <person name="Collen J."/>
            <person name="Dattolo E."/>
            <person name="De Paoli E."/>
            <person name="Dittami S."/>
            <person name="Maumus F."/>
            <person name="Michel G."/>
            <person name="Kersting A."/>
            <person name="Lauritano C."/>
            <person name="Lohaus R."/>
            <person name="Toepel M."/>
            <person name="Tonon T."/>
            <person name="Vanneste K."/>
            <person name="Amirebrahimi M."/>
            <person name="Brakel J."/>
            <person name="Bostroem C."/>
            <person name="Chovatia M."/>
            <person name="Grimwood J."/>
            <person name="Jenkins J.W."/>
            <person name="Jueterbock A."/>
            <person name="Mraz A."/>
            <person name="Stam W.T."/>
            <person name="Tice H."/>
            <person name="Bornberg-Bauer E."/>
            <person name="Green P.J."/>
            <person name="Pearson G.A."/>
            <person name="Procaccini G."/>
            <person name="Duarte C.M."/>
            <person name="Schmutz J."/>
            <person name="Reusch T.B.H."/>
            <person name="Van de Peer Y."/>
        </authorList>
    </citation>
    <scope>NUCLEOTIDE SEQUENCE [LARGE SCALE GENOMIC DNA]</scope>
    <source>
        <strain evidence="4">cv. Finnish</strain>
    </source>
</reference>
<gene>
    <name evidence="3" type="ORF">ZOSMA_141G00070</name>
</gene>
<dbReference type="Proteomes" id="UP000036987">
    <property type="component" value="Unassembled WGS sequence"/>
</dbReference>
<dbReference type="PANTHER" id="PTHR24006">
    <property type="entry name" value="UBIQUITIN CARBOXYL-TERMINAL HYDROLASE"/>
    <property type="match status" value="1"/>
</dbReference>
<sequence>MNAEKVILFIDFPPVLQLHLKRFEYDFIHNSNVKINDRYEFPLQLDLDIDNGKYLSPEADRRVRNLYTLHSVLVHNGNVHGGHYYVFIRPTISDKCSSGNRSCRLEIARVRKVCLRSRWLGLPVLTLVRSACARAG</sequence>
<dbReference type="PROSITE" id="PS50235">
    <property type="entry name" value="USP_3"/>
    <property type="match status" value="1"/>
</dbReference>
<keyword evidence="4" id="KW-1185">Reference proteome</keyword>
<dbReference type="PROSITE" id="PS00973">
    <property type="entry name" value="USP_2"/>
    <property type="match status" value="1"/>
</dbReference>
<evidence type="ECO:0000259" key="2">
    <source>
        <dbReference type="PROSITE" id="PS50235"/>
    </source>
</evidence>
<name>A0A0K9PZS3_ZOSMR</name>
<evidence type="ECO:0000256" key="1">
    <source>
        <dbReference type="ARBA" id="ARBA00009085"/>
    </source>
</evidence>
<comment type="similarity">
    <text evidence="1">Belongs to the peptidase C19 family.</text>
</comment>
<dbReference type="Pfam" id="PF00443">
    <property type="entry name" value="UCH"/>
    <property type="match status" value="1"/>
</dbReference>
<feature type="domain" description="USP" evidence="2">
    <location>
        <begin position="1"/>
        <end position="136"/>
    </location>
</feature>
<dbReference type="InterPro" id="IPR050164">
    <property type="entry name" value="Peptidase_C19"/>
</dbReference>
<dbReference type="STRING" id="29655.A0A0K9PZS3"/>
<dbReference type="GO" id="GO:0004843">
    <property type="term" value="F:cysteine-type deubiquitinase activity"/>
    <property type="evidence" value="ECO:0007669"/>
    <property type="project" value="InterPro"/>
</dbReference>
<dbReference type="Gene3D" id="3.90.70.10">
    <property type="entry name" value="Cysteine proteinases"/>
    <property type="match status" value="1"/>
</dbReference>
<proteinExistence type="inferred from homology"/>
<dbReference type="InterPro" id="IPR038765">
    <property type="entry name" value="Papain-like_cys_pep_sf"/>
</dbReference>
<comment type="caution">
    <text evidence="3">The sequence shown here is derived from an EMBL/GenBank/DDBJ whole genome shotgun (WGS) entry which is preliminary data.</text>
</comment>
<dbReference type="InterPro" id="IPR018200">
    <property type="entry name" value="USP_CS"/>
</dbReference>
<evidence type="ECO:0000313" key="3">
    <source>
        <dbReference type="EMBL" id="KMZ73737.1"/>
    </source>
</evidence>
<dbReference type="SUPFAM" id="SSF54001">
    <property type="entry name" value="Cysteine proteinases"/>
    <property type="match status" value="1"/>
</dbReference>
<dbReference type="InterPro" id="IPR028889">
    <property type="entry name" value="USP"/>
</dbReference>